<feature type="region of interest" description="Disordered" evidence="10">
    <location>
        <begin position="1"/>
        <end position="26"/>
    </location>
</feature>
<evidence type="ECO:0000256" key="4">
    <source>
        <dbReference type="ARBA" id="ARBA00022618"/>
    </source>
</evidence>
<feature type="domain" description="POTRA" evidence="11">
    <location>
        <begin position="61"/>
        <end position="130"/>
    </location>
</feature>
<keyword evidence="13" id="KW-1185">Reference proteome</keyword>
<dbReference type="HAMAP" id="MF_00911">
    <property type="entry name" value="FtsQ_subfam"/>
    <property type="match status" value="1"/>
</dbReference>
<dbReference type="KEGG" id="osg:BST96_11680"/>
<comment type="subcellular location">
    <subcellularLocation>
        <location evidence="9">Cell inner membrane</location>
        <topology evidence="9">Single-pass type II membrane protein</topology>
    </subcellularLocation>
    <subcellularLocation>
        <location evidence="1">Membrane</location>
    </subcellularLocation>
    <text evidence="9">Localizes to the division septum.</text>
</comment>
<keyword evidence="5 9" id="KW-0812">Transmembrane</keyword>
<dbReference type="InterPro" id="IPR013685">
    <property type="entry name" value="POTRA_FtsQ_type"/>
</dbReference>
<dbReference type="Gene3D" id="3.10.20.310">
    <property type="entry name" value="membrane protein fhac"/>
    <property type="match status" value="1"/>
</dbReference>
<dbReference type="InterPro" id="IPR034746">
    <property type="entry name" value="POTRA"/>
</dbReference>
<evidence type="ECO:0000256" key="7">
    <source>
        <dbReference type="ARBA" id="ARBA00023136"/>
    </source>
</evidence>
<keyword evidence="4 9" id="KW-0132">Cell division</keyword>
<dbReference type="Proteomes" id="UP000193450">
    <property type="component" value="Chromosome"/>
</dbReference>
<dbReference type="GO" id="GO:0005886">
    <property type="term" value="C:plasma membrane"/>
    <property type="evidence" value="ECO:0007669"/>
    <property type="project" value="UniProtKB-SubCell"/>
</dbReference>
<keyword evidence="3 9" id="KW-0997">Cell inner membrane</keyword>
<evidence type="ECO:0000256" key="3">
    <source>
        <dbReference type="ARBA" id="ARBA00022519"/>
    </source>
</evidence>
<keyword evidence="7 9" id="KW-0472">Membrane</keyword>
<dbReference type="PROSITE" id="PS51779">
    <property type="entry name" value="POTRA"/>
    <property type="match status" value="1"/>
</dbReference>
<protein>
    <recommendedName>
        <fullName evidence="9">Cell division protein FtsQ</fullName>
    </recommendedName>
</protein>
<evidence type="ECO:0000259" key="11">
    <source>
        <dbReference type="PROSITE" id="PS51779"/>
    </source>
</evidence>
<evidence type="ECO:0000256" key="1">
    <source>
        <dbReference type="ARBA" id="ARBA00004370"/>
    </source>
</evidence>
<evidence type="ECO:0000256" key="10">
    <source>
        <dbReference type="SAM" id="MobiDB-lite"/>
    </source>
</evidence>
<dbReference type="InterPro" id="IPR005548">
    <property type="entry name" value="Cell_div_FtsQ/DivIB_C"/>
</dbReference>
<dbReference type="PANTHER" id="PTHR35851:SF1">
    <property type="entry name" value="CELL DIVISION PROTEIN FTSQ"/>
    <property type="match status" value="1"/>
</dbReference>
<keyword evidence="6 9" id="KW-1133">Transmembrane helix</keyword>
<dbReference type="PANTHER" id="PTHR35851">
    <property type="entry name" value="CELL DIVISION PROTEIN FTSQ"/>
    <property type="match status" value="1"/>
</dbReference>
<dbReference type="OrthoDB" id="9790370at2"/>
<dbReference type="GO" id="GO:0032153">
    <property type="term" value="C:cell division site"/>
    <property type="evidence" value="ECO:0007669"/>
    <property type="project" value="UniProtKB-UniRule"/>
</dbReference>
<evidence type="ECO:0000256" key="2">
    <source>
        <dbReference type="ARBA" id="ARBA00022475"/>
    </source>
</evidence>
<comment type="subunit">
    <text evidence="9">Part of a complex composed of FtsB, FtsL and FtsQ.</text>
</comment>
<reference evidence="12 13" key="1">
    <citation type="submission" date="2016-11" db="EMBL/GenBank/DDBJ databases">
        <title>Trade-off between light-utilization and light-protection in marine flavobacteria.</title>
        <authorList>
            <person name="Kumagai Y."/>
        </authorList>
    </citation>
    <scope>NUCLEOTIDE SEQUENCE [LARGE SCALE GENOMIC DNA]</scope>
    <source>
        <strain evidence="12 13">NBRC 107125</strain>
    </source>
</reference>
<evidence type="ECO:0000256" key="8">
    <source>
        <dbReference type="ARBA" id="ARBA00023306"/>
    </source>
</evidence>
<sequence length="265" mass="29715">MAIFKAKESNKRKAKARGASSHQPKPSRVFDWKKFNQIAFAVVLVAVLIGLYQGLVLLLSQPVTRVAVNGEFIHVDKREIEAEVLPFLGDGFITLDLAGISETLELQPWVLDATVSRRWPDEIVITVIEQTPIAYWGETSFLNSRGELFQPSKAIEKIDALPVLRGPDNSSDKVMNHFSQLNEALLHRGLALKALELDDRGNWSARLGGDITITLGRGEVMEKMRRLLVAYEQGLSKNFNNIASIDMRYSNGFAVEWRKLDAKQV</sequence>
<evidence type="ECO:0000313" key="13">
    <source>
        <dbReference type="Proteomes" id="UP000193450"/>
    </source>
</evidence>
<dbReference type="GO" id="GO:0090529">
    <property type="term" value="P:cell septum assembly"/>
    <property type="evidence" value="ECO:0007669"/>
    <property type="project" value="InterPro"/>
</dbReference>
<comment type="function">
    <text evidence="9">Essential cell division protein. May link together the upstream cell division proteins, which are predominantly cytoplasmic, with the downstream cell division proteins, which are predominantly periplasmic. May control correct divisome assembly.</text>
</comment>
<dbReference type="Pfam" id="PF03799">
    <property type="entry name" value="FtsQ_DivIB_C"/>
    <property type="match status" value="1"/>
</dbReference>
<accession>A0A1X9NE65</accession>
<dbReference type="AlphaFoldDB" id="A0A1X9NE65"/>
<evidence type="ECO:0000256" key="5">
    <source>
        <dbReference type="ARBA" id="ARBA00022692"/>
    </source>
</evidence>
<dbReference type="InterPro" id="IPR045335">
    <property type="entry name" value="FtsQ_C_sf"/>
</dbReference>
<dbReference type="EMBL" id="CP019343">
    <property type="protein sequence ID" value="ARN74722.1"/>
    <property type="molecule type" value="Genomic_DNA"/>
</dbReference>
<comment type="similarity">
    <text evidence="9">Belongs to the FtsQ/DivIB family. FtsQ subfamily.</text>
</comment>
<dbReference type="GO" id="GO:0043093">
    <property type="term" value="P:FtsZ-dependent cytokinesis"/>
    <property type="evidence" value="ECO:0007669"/>
    <property type="project" value="UniProtKB-UniRule"/>
</dbReference>
<dbReference type="Pfam" id="PF08478">
    <property type="entry name" value="POTRA_1"/>
    <property type="match status" value="1"/>
</dbReference>
<dbReference type="RefSeq" id="WP_085758877.1">
    <property type="nucleotide sequence ID" value="NZ_CP019343.1"/>
</dbReference>
<dbReference type="STRING" id="716816.BST96_11680"/>
<feature type="transmembrane region" description="Helical" evidence="9">
    <location>
        <begin position="38"/>
        <end position="59"/>
    </location>
</feature>
<dbReference type="Gene3D" id="3.40.50.11690">
    <property type="entry name" value="Cell division protein FtsQ/DivIB"/>
    <property type="match status" value="1"/>
</dbReference>
<dbReference type="InterPro" id="IPR026579">
    <property type="entry name" value="FtsQ"/>
</dbReference>
<name>A0A1X9NE65_9GAMM</name>
<feature type="compositionally biased region" description="Basic and acidic residues" evidence="10">
    <location>
        <begin position="1"/>
        <end position="11"/>
    </location>
</feature>
<gene>
    <name evidence="9" type="primary">ftsQ</name>
    <name evidence="12" type="ORF">BST96_11680</name>
</gene>
<keyword evidence="8 9" id="KW-0131">Cell cycle</keyword>
<organism evidence="12 13">
    <name type="scientific">Oceanicoccus sagamiensis</name>
    <dbReference type="NCBI Taxonomy" id="716816"/>
    <lineage>
        <taxon>Bacteria</taxon>
        <taxon>Pseudomonadati</taxon>
        <taxon>Pseudomonadota</taxon>
        <taxon>Gammaproteobacteria</taxon>
        <taxon>Cellvibrionales</taxon>
        <taxon>Spongiibacteraceae</taxon>
        <taxon>Oceanicoccus</taxon>
    </lineage>
</organism>
<evidence type="ECO:0000256" key="6">
    <source>
        <dbReference type="ARBA" id="ARBA00022989"/>
    </source>
</evidence>
<evidence type="ECO:0000313" key="12">
    <source>
        <dbReference type="EMBL" id="ARN74722.1"/>
    </source>
</evidence>
<evidence type="ECO:0000256" key="9">
    <source>
        <dbReference type="HAMAP-Rule" id="MF_00911"/>
    </source>
</evidence>
<keyword evidence="2 9" id="KW-1003">Cell membrane</keyword>
<proteinExistence type="inferred from homology"/>